<dbReference type="AlphaFoldDB" id="A0A366LKW2"/>
<reference evidence="8 9" key="1">
    <citation type="submission" date="2018-06" db="EMBL/GenBank/DDBJ databases">
        <title>Sphaerisporangium craniellae sp. nov., isolated from a marine sponge in the South China Sea.</title>
        <authorList>
            <person name="Li L."/>
        </authorList>
    </citation>
    <scope>NUCLEOTIDE SEQUENCE [LARGE SCALE GENOMIC DNA]</scope>
    <source>
        <strain evidence="8 9">LHW63015</strain>
    </source>
</reference>
<dbReference type="Gene3D" id="6.10.340.10">
    <property type="match status" value="1"/>
</dbReference>
<dbReference type="OrthoDB" id="3845898at2"/>
<keyword evidence="5 8" id="KW-0418">Kinase</keyword>
<feature type="region of interest" description="Disordered" evidence="6">
    <location>
        <begin position="626"/>
        <end position="831"/>
    </location>
</feature>
<evidence type="ECO:0000256" key="3">
    <source>
        <dbReference type="ARBA" id="ARBA00022553"/>
    </source>
</evidence>
<keyword evidence="9" id="KW-1185">Reference proteome</keyword>
<keyword evidence="3" id="KW-0597">Phosphoprotein</keyword>
<sequence>MRLRKTRLGPKVVALLVSLTALWAFAAWVTMRDGLNLLWVTQLDQAISSPSEPMLAELQRERRLTLVRLGAPGARQREALAAQQARTDAAIAVFETESQGDLVGLAGSETLLKRLEEVYRRLDSLKKSRKAAGDGMTDQNSAAGMYSEVIDSLFRTYDAMATLDDEGFAKKTWAIINLNRARELLAREDAMLGGMLAAGRIDPDRRDDFVQLVGARRHLMGNSLTEVREVDPVAFDSLSDSGALVRLQTIEDVVIANNGARPFPVSGDQWRSATTPALTELEQTVNAAGDRIVEQATPIATGVIIRLALAGGLGLLAVIASVVLSITTARALVRQLDRLRTSATELARERLPGVVERLGHGEKVDIAAEAPPLRFGDDQIGQVGQAFNEVQETAIRVAVEQAELRRSIREILLSLARRTQSLVHRQLALLDTMERRESDPSELSDLFRVDHLATRMRRNAENLIVLSGSSPARSWRRPVPMIDVVRGALAEVEDYTRVSVPPMGEVALVGRAVGDVIHLLAELIENAVSYSPPYTTAEVHGQIVANGYVIEIEDRGLGMTADDLAAANARIVDPPEFDLRDTSRLGLFVVSRLAERHGIKVSLKGSPYGGTTAVILLPPDIVLAEEDDRGGGPVRREIDSGPMPAVTAGPWGGDPEIARRTALLGETSSMSESSAKPALTATTGGGIRPEPGANGLPPLPRRNGALAVPDVNGRRTPPPGDAPARRYDPPASPVREDGPDEEGPDEAGFTPGGLPFRVPQASLAPALRAEQPPAEPAEDPEEDARSPEEIRRIMGSYQAGTVRGRRAAEQAHADDDPGPAPRHGRDPGDPR</sequence>
<protein>
    <recommendedName>
        <fullName evidence="2">histidine kinase</fullName>
        <ecNumber evidence="2">2.7.13.3</ecNumber>
    </recommendedName>
</protein>
<evidence type="ECO:0000313" key="9">
    <source>
        <dbReference type="Proteomes" id="UP000253303"/>
    </source>
</evidence>
<dbReference type="Pfam" id="PF02518">
    <property type="entry name" value="HATPase_c"/>
    <property type="match status" value="1"/>
</dbReference>
<feature type="compositionally biased region" description="Basic and acidic residues" evidence="6">
    <location>
        <begin position="783"/>
        <end position="792"/>
    </location>
</feature>
<dbReference type="GO" id="GO:0004673">
    <property type="term" value="F:protein histidine kinase activity"/>
    <property type="evidence" value="ECO:0007669"/>
    <property type="project" value="UniProtKB-EC"/>
</dbReference>
<dbReference type="Proteomes" id="UP000253303">
    <property type="component" value="Unassembled WGS sequence"/>
</dbReference>
<evidence type="ECO:0000313" key="8">
    <source>
        <dbReference type="EMBL" id="RBQ14566.1"/>
    </source>
</evidence>
<gene>
    <name evidence="8" type="ORF">DP939_39715</name>
</gene>
<evidence type="ECO:0000256" key="1">
    <source>
        <dbReference type="ARBA" id="ARBA00000085"/>
    </source>
</evidence>
<dbReference type="EMBL" id="QMEY01000031">
    <property type="protein sequence ID" value="RBQ14566.1"/>
    <property type="molecule type" value="Genomic_DNA"/>
</dbReference>
<accession>A0A366LKW2</accession>
<dbReference type="EC" id="2.7.13.3" evidence="2"/>
<organism evidence="8 9">
    <name type="scientific">Spongiactinospora rosea</name>
    <dbReference type="NCBI Taxonomy" id="2248750"/>
    <lineage>
        <taxon>Bacteria</taxon>
        <taxon>Bacillati</taxon>
        <taxon>Actinomycetota</taxon>
        <taxon>Actinomycetes</taxon>
        <taxon>Streptosporangiales</taxon>
        <taxon>Streptosporangiaceae</taxon>
        <taxon>Spongiactinospora</taxon>
    </lineage>
</organism>
<dbReference type="SMART" id="SM00387">
    <property type="entry name" value="HATPase_c"/>
    <property type="match status" value="1"/>
</dbReference>
<name>A0A366LKW2_9ACTN</name>
<dbReference type="GO" id="GO:0000160">
    <property type="term" value="P:phosphorelay signal transduction system"/>
    <property type="evidence" value="ECO:0007669"/>
    <property type="project" value="TreeGrafter"/>
</dbReference>
<comment type="caution">
    <text evidence="8">The sequence shown here is derived from an EMBL/GenBank/DDBJ whole genome shotgun (WGS) entry which is preliminary data.</text>
</comment>
<dbReference type="SUPFAM" id="SSF55874">
    <property type="entry name" value="ATPase domain of HSP90 chaperone/DNA topoisomerase II/histidine kinase"/>
    <property type="match status" value="1"/>
</dbReference>
<proteinExistence type="predicted"/>
<dbReference type="PANTHER" id="PTHR45436">
    <property type="entry name" value="SENSOR HISTIDINE KINASE YKOH"/>
    <property type="match status" value="1"/>
</dbReference>
<feature type="compositionally biased region" description="Basic and acidic residues" evidence="6">
    <location>
        <begin position="806"/>
        <end position="815"/>
    </location>
</feature>
<keyword evidence="4" id="KW-0808">Transferase</keyword>
<evidence type="ECO:0000256" key="4">
    <source>
        <dbReference type="ARBA" id="ARBA00022679"/>
    </source>
</evidence>
<evidence type="ECO:0000256" key="6">
    <source>
        <dbReference type="SAM" id="MobiDB-lite"/>
    </source>
</evidence>
<dbReference type="RefSeq" id="WP_113986002.1">
    <property type="nucleotide sequence ID" value="NZ_QMEY01000031.1"/>
</dbReference>
<evidence type="ECO:0000256" key="2">
    <source>
        <dbReference type="ARBA" id="ARBA00012438"/>
    </source>
</evidence>
<dbReference type="PROSITE" id="PS50906">
    <property type="entry name" value="NIT"/>
    <property type="match status" value="1"/>
</dbReference>
<dbReference type="Pfam" id="PF08376">
    <property type="entry name" value="NIT"/>
    <property type="match status" value="1"/>
</dbReference>
<dbReference type="GO" id="GO:0005886">
    <property type="term" value="C:plasma membrane"/>
    <property type="evidence" value="ECO:0007669"/>
    <property type="project" value="TreeGrafter"/>
</dbReference>
<dbReference type="InterPro" id="IPR003594">
    <property type="entry name" value="HATPase_dom"/>
</dbReference>
<feature type="compositionally biased region" description="Low complexity" evidence="6">
    <location>
        <begin position="763"/>
        <end position="772"/>
    </location>
</feature>
<dbReference type="InterPro" id="IPR050428">
    <property type="entry name" value="TCS_sensor_his_kinase"/>
</dbReference>
<dbReference type="InterPro" id="IPR036890">
    <property type="entry name" value="HATPase_C_sf"/>
</dbReference>
<feature type="domain" description="NIT" evidence="7">
    <location>
        <begin position="49"/>
        <end position="299"/>
    </location>
</feature>
<evidence type="ECO:0000259" key="7">
    <source>
        <dbReference type="PROSITE" id="PS50906"/>
    </source>
</evidence>
<comment type="catalytic activity">
    <reaction evidence="1">
        <text>ATP + protein L-histidine = ADP + protein N-phospho-L-histidine.</text>
        <dbReference type="EC" id="2.7.13.3"/>
    </reaction>
</comment>
<dbReference type="PANTHER" id="PTHR45436:SF5">
    <property type="entry name" value="SENSOR HISTIDINE KINASE TRCS"/>
    <property type="match status" value="1"/>
</dbReference>
<dbReference type="Gene3D" id="3.30.565.10">
    <property type="entry name" value="Histidine kinase-like ATPase, C-terminal domain"/>
    <property type="match status" value="1"/>
</dbReference>
<evidence type="ECO:0000256" key="5">
    <source>
        <dbReference type="ARBA" id="ARBA00022777"/>
    </source>
</evidence>
<dbReference type="InterPro" id="IPR013587">
    <property type="entry name" value="Nitrate/nitrite_sensing"/>
</dbReference>
<dbReference type="InterPro" id="IPR010910">
    <property type="entry name" value="Nitrate/nitrite_sensing_bac"/>
</dbReference>